<dbReference type="GO" id="GO:0005886">
    <property type="term" value="C:plasma membrane"/>
    <property type="evidence" value="ECO:0007669"/>
    <property type="project" value="TreeGrafter"/>
</dbReference>
<feature type="region of interest" description="Disordered" evidence="8">
    <location>
        <begin position="458"/>
        <end position="495"/>
    </location>
</feature>
<dbReference type="GO" id="GO:0060028">
    <property type="term" value="P:convergent extension involved in axis elongation"/>
    <property type="evidence" value="ECO:0007669"/>
    <property type="project" value="UniProtKB-ARBA"/>
</dbReference>
<accession>A0A4Z2B7E9</accession>
<evidence type="ECO:0000256" key="5">
    <source>
        <dbReference type="ARBA" id="ARBA00023136"/>
    </source>
</evidence>
<evidence type="ECO:0000256" key="4">
    <source>
        <dbReference type="ARBA" id="ARBA00023054"/>
    </source>
</evidence>
<dbReference type="Pfam" id="PF22699">
    <property type="entry name" value="GMIP-like_FCH"/>
    <property type="match status" value="1"/>
</dbReference>
<keyword evidence="5" id="KW-0472">Membrane</keyword>
<dbReference type="InterPro" id="IPR028565">
    <property type="entry name" value="MHD"/>
</dbReference>
<dbReference type="GO" id="GO:0030136">
    <property type="term" value="C:clathrin-coated vesicle"/>
    <property type="evidence" value="ECO:0007669"/>
    <property type="project" value="TreeGrafter"/>
</dbReference>
<dbReference type="InterPro" id="IPR018808">
    <property type="entry name" value="Muniscin_C"/>
</dbReference>
<evidence type="ECO:0000256" key="8">
    <source>
        <dbReference type="SAM" id="MobiDB-lite"/>
    </source>
</evidence>
<feature type="compositionally biased region" description="Low complexity" evidence="8">
    <location>
        <begin position="458"/>
        <end position="467"/>
    </location>
</feature>
<feature type="domain" description="MHD" evidence="9">
    <location>
        <begin position="886"/>
        <end position="1153"/>
    </location>
</feature>
<evidence type="ECO:0000256" key="6">
    <source>
        <dbReference type="ARBA" id="ARBA00023176"/>
    </source>
</evidence>
<dbReference type="GO" id="GO:0072583">
    <property type="term" value="P:clathrin-dependent endocytosis"/>
    <property type="evidence" value="ECO:0007669"/>
    <property type="project" value="TreeGrafter"/>
</dbReference>
<evidence type="ECO:0000259" key="9">
    <source>
        <dbReference type="PROSITE" id="PS51072"/>
    </source>
</evidence>
<feature type="region of interest" description="Disordered" evidence="8">
    <location>
        <begin position="595"/>
        <end position="670"/>
    </location>
</feature>
<dbReference type="GO" id="GO:0005905">
    <property type="term" value="C:clathrin-coated pit"/>
    <property type="evidence" value="ECO:0007669"/>
    <property type="project" value="UniProtKB-SubCell"/>
</dbReference>
<feature type="domain" description="F-BAR" evidence="10">
    <location>
        <begin position="1"/>
        <end position="248"/>
    </location>
</feature>
<gene>
    <name evidence="11" type="ORF">fugu_006494</name>
</gene>
<evidence type="ECO:0000256" key="3">
    <source>
        <dbReference type="ARBA" id="ARBA00022583"/>
    </source>
</evidence>
<dbReference type="FunFam" id="1.20.1270.60:FF:000016">
    <property type="entry name" value="FCH domain only protein 2"/>
    <property type="match status" value="1"/>
</dbReference>
<dbReference type="Proteomes" id="UP000516260">
    <property type="component" value="Chromosome 6"/>
</dbReference>
<dbReference type="InterPro" id="IPR031160">
    <property type="entry name" value="F_BAR_dom"/>
</dbReference>
<keyword evidence="12" id="KW-1185">Reference proteome</keyword>
<keyword evidence="6" id="KW-0168">Coated pit</keyword>
<dbReference type="EMBL" id="SWLE01000019">
    <property type="protein sequence ID" value="TNM88273.1"/>
    <property type="molecule type" value="Genomic_DNA"/>
</dbReference>
<dbReference type="GO" id="GO:0048268">
    <property type="term" value="P:clathrin coat assembly"/>
    <property type="evidence" value="ECO:0007669"/>
    <property type="project" value="TreeGrafter"/>
</dbReference>
<feature type="region of interest" description="Disordered" evidence="8">
    <location>
        <begin position="822"/>
        <end position="874"/>
    </location>
</feature>
<evidence type="ECO:0000313" key="12">
    <source>
        <dbReference type="Proteomes" id="UP000516260"/>
    </source>
</evidence>
<sequence length="1156" mass="126488">MASFQNNFWGEKNAGFDVLYHNMKHGQLATKELAEFIRERAAVEETYSKSMSKLAKIASNSSPQGTFAPMWDVFRVSSDKLALCHQELMRKMNDLIRDINKYGEEQVKIHRKTKEEMAGMVEAVQALQVQSGHLQKSKEVYHAKCLELDRLRKEGAPLKELEKAELKSKKAAESFALCIEKHNRVGAEFEQKMSESSLKFQGIEETHLRQMKQLIKGYSHSIEDTHVQVGQVHEEFKQNVENIGIENLIQKFAELKGTGKDKPALAGFEDYITALAPEGGKKSRAKAFRIPGLGKRDKEPDSTSAAFLLDPPAVRCSEEKENNFYSSDSDFDDEEPKKFNIQIRPVANSNRSNTAATEKELKATVGTLTLPPNRGVGPLTNFLSLPRLLFLPSIMAVPVCPSSAKICFFPARFPSRLSSTVSATDSLFGPPLESAFKSKSFDSRKQLRERSGFSASEYAAFSSDSSSPENVEDSGLDSPSHQTLGPSPEPAGWAAWPPVAQSKEQTLGRPVDPFLPAFRDPSPVRSPHPQNNTSSAWSVAVSRPCRVPLDMDSAARFPSLPPPELESSVWNCKHVPPEDPFLSAFERSATQDTLNLSDAWSHPPPRQAQEGKAAAVRADPFAMTLPDTKKMPTSSSSSASSTSNRKDRERKRDRSLPPPVSSDDPFAITMIGSPTHQSALAAAAHNGGNRPGLDTNLGSLATTQPKKDLMHWNSDHNPFSEGVSGTPSSSKAHEGGGGKGGGGGERRKHRSSESEPRRNAPPLTRHSGPQEDLCFSTDKDQDCLDLNTHTSCSGSSHKGSKHNFRQDTAEVVTAAPLRAVRAKRTSGRLSGCDRSRSLCTSPLPEPSPSLTSSSSSSPSEWGPQPSDWGVHLSRGPSPISLSTQEAWPVAAAITEYINAYFKGGQHNRCLVKITGDLTMSFPAGIIRIFTANPNVPVLSFRLVNISRIDHFLPNQKLLYSDPSQSDPDTRDFWFNMQALQLHLQREAEANPHASYYNVGIIKYQLSSQDPGRAPLLLSAECQRSGTVTRVSLDYHCCPATAPSTQLTTVQVLLPLDHTATDLQCQPPASWNADERRLLWKLPNLSPTNHSKGSGTLCASWQCLEVPCGPPPSLAVQFVGSGTSLSGVDVELVGSRYRMSLVKKRFATGKYMAGCSL</sequence>
<feature type="region of interest" description="Disordered" evidence="8">
    <location>
        <begin position="708"/>
        <end position="773"/>
    </location>
</feature>
<evidence type="ECO:0000256" key="2">
    <source>
        <dbReference type="ARBA" id="ARBA00011064"/>
    </source>
</evidence>
<proteinExistence type="inferred from homology"/>
<dbReference type="PANTHER" id="PTHR23065">
    <property type="entry name" value="PROLINE-SERINE-THREONINE PHOSPHATASE INTERACTING PROTEIN 1"/>
    <property type="match status" value="1"/>
</dbReference>
<evidence type="ECO:0000256" key="7">
    <source>
        <dbReference type="PROSITE-ProRule" id="PRU01077"/>
    </source>
</evidence>
<dbReference type="AlphaFoldDB" id="A0A4Z2B7E9"/>
<keyword evidence="3" id="KW-0254">Endocytosis</keyword>
<protein>
    <recommendedName>
        <fullName evidence="13">MHD domain-containing protein</fullName>
    </recommendedName>
</protein>
<evidence type="ECO:0000256" key="1">
    <source>
        <dbReference type="ARBA" id="ARBA00004283"/>
    </source>
</evidence>
<dbReference type="InterPro" id="IPR054713">
    <property type="entry name" value="GMIP/FCHO2-like_FCH"/>
</dbReference>
<feature type="compositionally biased region" description="Basic and acidic residues" evidence="8">
    <location>
        <begin position="644"/>
        <end position="655"/>
    </location>
</feature>
<dbReference type="Pfam" id="PF10291">
    <property type="entry name" value="muHD"/>
    <property type="match status" value="1"/>
</dbReference>
<dbReference type="SMART" id="SM00055">
    <property type="entry name" value="FCH"/>
    <property type="match status" value="1"/>
</dbReference>
<name>A0A4Z2B7E9_9TELE</name>
<dbReference type="PROSITE" id="PS51741">
    <property type="entry name" value="F_BAR"/>
    <property type="match status" value="1"/>
</dbReference>
<evidence type="ECO:0000313" key="11">
    <source>
        <dbReference type="EMBL" id="TNM88273.1"/>
    </source>
</evidence>
<feature type="region of interest" description="Disordered" evidence="8">
    <location>
        <begin position="509"/>
        <end position="537"/>
    </location>
</feature>
<dbReference type="PANTHER" id="PTHR23065:SF6">
    <property type="entry name" value="F-BAR DOMAIN ONLY PROTEIN 1"/>
    <property type="match status" value="1"/>
</dbReference>
<dbReference type="PROSITE" id="PS51072">
    <property type="entry name" value="MHD"/>
    <property type="match status" value="1"/>
</dbReference>
<dbReference type="InterPro" id="IPR027267">
    <property type="entry name" value="AH/BAR_dom_sf"/>
</dbReference>
<feature type="compositionally biased region" description="Low complexity" evidence="8">
    <location>
        <begin position="633"/>
        <end position="643"/>
    </location>
</feature>
<dbReference type="InterPro" id="IPR001060">
    <property type="entry name" value="FCH_dom"/>
</dbReference>
<dbReference type="SUPFAM" id="SSF103657">
    <property type="entry name" value="BAR/IMD domain-like"/>
    <property type="match status" value="1"/>
</dbReference>
<dbReference type="Gene3D" id="1.20.1270.60">
    <property type="entry name" value="Arfaptin homology (AH) domain/BAR domain"/>
    <property type="match status" value="1"/>
</dbReference>
<feature type="compositionally biased region" description="Low complexity" evidence="8">
    <location>
        <begin position="848"/>
        <end position="860"/>
    </location>
</feature>
<evidence type="ECO:0000259" key="10">
    <source>
        <dbReference type="PROSITE" id="PS51741"/>
    </source>
</evidence>
<comment type="caution">
    <text evidence="11">The sequence shown here is derived from an EMBL/GenBank/DDBJ whole genome shotgun (WGS) entry which is preliminary data.</text>
</comment>
<reference evidence="11 12" key="1">
    <citation type="submission" date="2019-04" db="EMBL/GenBank/DDBJ databases">
        <title>The sequence and de novo assembly of Takifugu bimaculatus genome using PacBio and Hi-C technologies.</title>
        <authorList>
            <person name="Xu P."/>
            <person name="Liu B."/>
            <person name="Zhou Z."/>
        </authorList>
    </citation>
    <scope>NUCLEOTIDE SEQUENCE [LARGE SCALE GENOMIC DNA]</scope>
    <source>
        <strain evidence="11">TB-2018</strain>
        <tissue evidence="11">Muscle</tissue>
    </source>
</reference>
<keyword evidence="4 7" id="KW-0175">Coiled coil</keyword>
<feature type="compositionally biased region" description="Polar residues" evidence="8">
    <location>
        <begin position="528"/>
        <end position="537"/>
    </location>
</feature>
<comment type="similarity">
    <text evidence="2">Belongs to the FCHO family.</text>
</comment>
<comment type="subcellular location">
    <subcellularLocation>
        <location evidence="1">Membrane</location>
        <location evidence="1">Clathrin-coated pit</location>
        <topology evidence="1">Peripheral membrane protein</topology>
        <orientation evidence="1">Cytoplasmic side</orientation>
    </subcellularLocation>
</comment>
<organism evidence="11 12">
    <name type="scientific">Takifugu bimaculatus</name>
    <dbReference type="NCBI Taxonomy" id="433685"/>
    <lineage>
        <taxon>Eukaryota</taxon>
        <taxon>Metazoa</taxon>
        <taxon>Chordata</taxon>
        <taxon>Craniata</taxon>
        <taxon>Vertebrata</taxon>
        <taxon>Euteleostomi</taxon>
        <taxon>Actinopterygii</taxon>
        <taxon>Neopterygii</taxon>
        <taxon>Teleostei</taxon>
        <taxon>Neoteleostei</taxon>
        <taxon>Acanthomorphata</taxon>
        <taxon>Eupercaria</taxon>
        <taxon>Tetraodontiformes</taxon>
        <taxon>Tetradontoidea</taxon>
        <taxon>Tetraodontidae</taxon>
        <taxon>Takifugu</taxon>
    </lineage>
</organism>
<evidence type="ECO:0008006" key="13">
    <source>
        <dbReference type="Google" id="ProtNLM"/>
    </source>
</evidence>